<name>A0A640W7Z4_9GAMM</name>
<dbReference type="GO" id="GO:0005737">
    <property type="term" value="C:cytoplasm"/>
    <property type="evidence" value="ECO:0007669"/>
    <property type="project" value="TreeGrafter"/>
</dbReference>
<dbReference type="EMBL" id="VTPX01000016">
    <property type="protein sequence ID" value="KAA0015809.1"/>
    <property type="molecule type" value="Genomic_DNA"/>
</dbReference>
<evidence type="ECO:0000313" key="3">
    <source>
        <dbReference type="EMBL" id="KAA0015809.1"/>
    </source>
</evidence>
<dbReference type="AlphaFoldDB" id="A0A640W7Z4"/>
<comment type="caution">
    <text evidence="3">The sequence shown here is derived from an EMBL/GenBank/DDBJ whole genome shotgun (WGS) entry which is preliminary data.</text>
</comment>
<evidence type="ECO:0000259" key="2">
    <source>
        <dbReference type="Pfam" id="PF01266"/>
    </source>
</evidence>
<accession>A0A640W7Z4</accession>
<dbReference type="Gene3D" id="3.30.9.10">
    <property type="entry name" value="D-Amino Acid Oxidase, subunit A, domain 2"/>
    <property type="match status" value="1"/>
</dbReference>
<organism evidence="3 4">
    <name type="scientific">Salinicola corii</name>
    <dbReference type="NCBI Taxonomy" id="2606937"/>
    <lineage>
        <taxon>Bacteria</taxon>
        <taxon>Pseudomonadati</taxon>
        <taxon>Pseudomonadota</taxon>
        <taxon>Gammaproteobacteria</taxon>
        <taxon>Oceanospirillales</taxon>
        <taxon>Halomonadaceae</taxon>
        <taxon>Salinicola</taxon>
    </lineage>
</organism>
<dbReference type="Pfam" id="PF01266">
    <property type="entry name" value="DAO"/>
    <property type="match status" value="1"/>
</dbReference>
<feature type="domain" description="FAD dependent oxidoreductase" evidence="2">
    <location>
        <begin position="32"/>
        <end position="387"/>
    </location>
</feature>
<dbReference type="Proteomes" id="UP000466024">
    <property type="component" value="Unassembled WGS sequence"/>
</dbReference>
<evidence type="ECO:0000313" key="4">
    <source>
        <dbReference type="Proteomes" id="UP000466024"/>
    </source>
</evidence>
<keyword evidence="1" id="KW-0560">Oxidoreductase</keyword>
<dbReference type="InterPro" id="IPR006076">
    <property type="entry name" value="FAD-dep_OxRdtase"/>
</dbReference>
<dbReference type="PANTHER" id="PTHR13847:SF281">
    <property type="entry name" value="FAD DEPENDENT OXIDOREDUCTASE DOMAIN-CONTAINING PROTEIN"/>
    <property type="match status" value="1"/>
</dbReference>
<proteinExistence type="predicted"/>
<dbReference type="Gene3D" id="3.50.50.60">
    <property type="entry name" value="FAD/NAD(P)-binding domain"/>
    <property type="match status" value="1"/>
</dbReference>
<sequence>MIFPSYDDNCGWFETLGSITDYPPMQQDSNFDMVVIGGGFTGLAAVRRYAENNPSHSVLLIEALKVGQGVSGRNSGFVIDLPHKRELELGDKCYLNKVMELNRVAIDYLEAQVNTYDINCQWSRVGKYQAAVGNRGIEFLAYYKSLLNNVAEEYEDFTGDCLENIFGTTYYQEAVYTPGGALMQPAALVRGLVDNMPVNVTVSERSPVIGINKRAEGFTIRTSYCTLHCGKVILATNAFTKELGFMKNRILPVMTFASWTRPLTATEMEQFGGQLDWGITPADHGGTTLRVTQDRRILIRNGYRYAFDYNTPPQLLPKLKKQHRRAYEERYPGLAHIPFTHTWGGASSLSGNFETYFGKLDDNLYSAGCDQSVGASRGTISGMMLADYASGIKHELLDNIVEVSGKPSRLPPEAILRLVVPLRMQMQKFRSRSEI</sequence>
<gene>
    <name evidence="3" type="ORF">F0A16_19100</name>
</gene>
<dbReference type="InterPro" id="IPR036188">
    <property type="entry name" value="FAD/NAD-bd_sf"/>
</dbReference>
<reference evidence="3 4" key="1">
    <citation type="submission" date="2019-08" db="EMBL/GenBank/DDBJ databases">
        <title>Bioinformatics analysis of the strain L3 and L5.</title>
        <authorList>
            <person name="Li X."/>
        </authorList>
    </citation>
    <scope>NUCLEOTIDE SEQUENCE [LARGE SCALE GENOMIC DNA]</scope>
    <source>
        <strain evidence="3 4">L3</strain>
    </source>
</reference>
<dbReference type="SUPFAM" id="SSF51905">
    <property type="entry name" value="FAD/NAD(P)-binding domain"/>
    <property type="match status" value="1"/>
</dbReference>
<evidence type="ECO:0000256" key="1">
    <source>
        <dbReference type="ARBA" id="ARBA00023002"/>
    </source>
</evidence>
<keyword evidence="4" id="KW-1185">Reference proteome</keyword>
<dbReference type="GO" id="GO:0016491">
    <property type="term" value="F:oxidoreductase activity"/>
    <property type="evidence" value="ECO:0007669"/>
    <property type="project" value="UniProtKB-KW"/>
</dbReference>
<dbReference type="PANTHER" id="PTHR13847">
    <property type="entry name" value="SARCOSINE DEHYDROGENASE-RELATED"/>
    <property type="match status" value="1"/>
</dbReference>
<protein>
    <submittedName>
        <fullName evidence="3">FAD-binding oxidoreductase</fullName>
    </submittedName>
</protein>